<feature type="domain" description="Lipid/polyisoprenoid-binding YceI-like" evidence="1">
    <location>
        <begin position="15"/>
        <end position="180"/>
    </location>
</feature>
<gene>
    <name evidence="2" type="ORF">FQV27_15645</name>
</gene>
<dbReference type="InterPro" id="IPR007372">
    <property type="entry name" value="Lipid/polyisoprenoid-bd_YceI"/>
</dbReference>
<dbReference type="EMBL" id="VOPL01000007">
    <property type="protein sequence ID" value="TXB67550.1"/>
    <property type="molecule type" value="Genomic_DNA"/>
</dbReference>
<name>A0A5C6S102_9RHOB</name>
<dbReference type="OrthoDB" id="9811006at2"/>
<dbReference type="AlphaFoldDB" id="A0A5C6S102"/>
<dbReference type="Proteomes" id="UP000321562">
    <property type="component" value="Unassembled WGS sequence"/>
</dbReference>
<reference evidence="2 3" key="1">
    <citation type="submission" date="2019-08" db="EMBL/GenBank/DDBJ databases">
        <authorList>
            <person name="Ye J."/>
        </authorList>
    </citation>
    <scope>NUCLEOTIDE SEQUENCE [LARGE SCALE GENOMIC DNA]</scope>
    <source>
        <strain evidence="2 3">TK008</strain>
    </source>
</reference>
<keyword evidence="3" id="KW-1185">Reference proteome</keyword>
<protein>
    <submittedName>
        <fullName evidence="2">Polyisoprenoid-binding protein</fullName>
    </submittedName>
</protein>
<sequence>MQRPGNDDTVPTAGTYAFDPAHSQIVYSYNHMGFSTSHGFVNGVEGTITLDPADIASATVEASFPLDALRTIDAELDQHVMGPDFFNVSGDVPVVTFTSTSVEADGDNEARVTGDLTLNGVTKPVVLEVEFEGAGLDPMTQAETVGFSAEAEILRSDFNLGAFAPAVSDEVEFEINVEAKKDG</sequence>
<evidence type="ECO:0000313" key="3">
    <source>
        <dbReference type="Proteomes" id="UP000321562"/>
    </source>
</evidence>
<comment type="caution">
    <text evidence="2">The sequence shown here is derived from an EMBL/GenBank/DDBJ whole genome shotgun (WGS) entry which is preliminary data.</text>
</comment>
<dbReference type="Gene3D" id="2.40.128.110">
    <property type="entry name" value="Lipid/polyisoprenoid-binding, YceI-like"/>
    <property type="match status" value="1"/>
</dbReference>
<dbReference type="SUPFAM" id="SSF101874">
    <property type="entry name" value="YceI-like"/>
    <property type="match status" value="1"/>
</dbReference>
<proteinExistence type="predicted"/>
<accession>A0A5C6S102</accession>
<dbReference type="SMART" id="SM00867">
    <property type="entry name" value="YceI"/>
    <property type="match status" value="1"/>
</dbReference>
<dbReference type="PANTHER" id="PTHR34406">
    <property type="entry name" value="PROTEIN YCEI"/>
    <property type="match status" value="1"/>
</dbReference>
<dbReference type="InterPro" id="IPR036761">
    <property type="entry name" value="TTHA0802/YceI-like_sf"/>
</dbReference>
<evidence type="ECO:0000259" key="1">
    <source>
        <dbReference type="SMART" id="SM00867"/>
    </source>
</evidence>
<dbReference type="PANTHER" id="PTHR34406:SF1">
    <property type="entry name" value="PROTEIN YCEI"/>
    <property type="match status" value="1"/>
</dbReference>
<dbReference type="Pfam" id="PF04264">
    <property type="entry name" value="YceI"/>
    <property type="match status" value="1"/>
</dbReference>
<evidence type="ECO:0000313" key="2">
    <source>
        <dbReference type="EMBL" id="TXB67550.1"/>
    </source>
</evidence>
<organism evidence="2 3">
    <name type="scientific">Paracoccus aurantiacus</name>
    <dbReference type="NCBI Taxonomy" id="2599412"/>
    <lineage>
        <taxon>Bacteria</taxon>
        <taxon>Pseudomonadati</taxon>
        <taxon>Pseudomonadota</taxon>
        <taxon>Alphaproteobacteria</taxon>
        <taxon>Rhodobacterales</taxon>
        <taxon>Paracoccaceae</taxon>
        <taxon>Paracoccus</taxon>
    </lineage>
</organism>